<evidence type="ECO:0000256" key="4">
    <source>
        <dbReference type="ARBA" id="ARBA00023242"/>
    </source>
</evidence>
<feature type="compositionally biased region" description="Acidic residues" evidence="8">
    <location>
        <begin position="193"/>
        <end position="215"/>
    </location>
</feature>
<evidence type="ECO:0000256" key="1">
    <source>
        <dbReference type="ARBA" id="ARBA00004604"/>
    </source>
</evidence>
<protein>
    <recommendedName>
        <fullName evidence="7">U3 small nucleolar ribonucleoprotein protein MPP10</fullName>
    </recommendedName>
</protein>
<dbReference type="GO" id="GO:0034457">
    <property type="term" value="C:Mpp10 complex"/>
    <property type="evidence" value="ECO:0007669"/>
    <property type="project" value="UniProtKB-UniRule"/>
</dbReference>
<dbReference type="Pfam" id="PF04006">
    <property type="entry name" value="Mpp10"/>
    <property type="match status" value="1"/>
</dbReference>
<feature type="compositionally biased region" description="Basic and acidic residues" evidence="8">
    <location>
        <begin position="544"/>
        <end position="566"/>
    </location>
</feature>
<proteinExistence type="inferred from homology"/>
<evidence type="ECO:0000256" key="8">
    <source>
        <dbReference type="SAM" id="MobiDB-lite"/>
    </source>
</evidence>
<feature type="compositionally biased region" description="Basic and acidic residues" evidence="8">
    <location>
        <begin position="263"/>
        <end position="275"/>
    </location>
</feature>
<comment type="function">
    <text evidence="7">Involved in nucleolar processing of pre-18S ribosomal RNA.</text>
</comment>
<dbReference type="PANTHER" id="PTHR17039:SF0">
    <property type="entry name" value="U3 SMALL NUCLEOLAR RIBONUCLEOPROTEIN PROTEIN MPP10"/>
    <property type="match status" value="1"/>
</dbReference>
<dbReference type="PANTHER" id="PTHR17039">
    <property type="entry name" value="U3 SMALL NUCLEOLAR RIBONUCLEOPROTEIN PROTEIN MPP10"/>
    <property type="match status" value="1"/>
</dbReference>
<dbReference type="STRING" id="7102.A0A2A4J954"/>
<name>A0A2A4J954_HELVI</name>
<dbReference type="InterPro" id="IPR012173">
    <property type="entry name" value="Mpp10"/>
</dbReference>
<feature type="compositionally biased region" description="Acidic residues" evidence="8">
    <location>
        <begin position="117"/>
        <end position="142"/>
    </location>
</feature>
<keyword evidence="5 7" id="KW-0687">Ribonucleoprotein</keyword>
<dbReference type="GO" id="GO:0005732">
    <property type="term" value="C:sno(s)RNA-containing ribonucleoprotein complex"/>
    <property type="evidence" value="ECO:0007669"/>
    <property type="project" value="UniProtKB-UniRule"/>
</dbReference>
<comment type="similarity">
    <text evidence="6 7">Belongs to the MPP10 family.</text>
</comment>
<dbReference type="GO" id="GO:0032040">
    <property type="term" value="C:small-subunit processome"/>
    <property type="evidence" value="ECO:0007669"/>
    <property type="project" value="TreeGrafter"/>
</dbReference>
<dbReference type="GO" id="GO:0006364">
    <property type="term" value="P:rRNA processing"/>
    <property type="evidence" value="ECO:0007669"/>
    <property type="project" value="UniProtKB-KW"/>
</dbReference>
<feature type="region of interest" description="Disordered" evidence="8">
    <location>
        <begin position="432"/>
        <end position="452"/>
    </location>
</feature>
<sequence length="594" mass="68275">MASPKLNNIIDKFNVFTEKPAKFLTVQSELKDGIQNLVKSLYDYTKSQETVDKKVKKAALPKLIVEDFDEEQIWQQIELQNSECWDQLVWEVANCMSTKTNLEFPVKTSEDRSNDNKDEESEEPMSEGEESDLENQDEENDDIKEKPKKKKPSLPKSKAKPSIVDDNFFKLQDMEKFLLSEEKNEGKAKGSDSEDESIDMFEDIDDEDGSNDEEGGKEAMYSDFFNQEGEDNDESQINGDKMDDEDDDGEDIDDIEEGEESDQSEHEISKKDDKKKVRFALEASSDDDDESVDSDVPNNNIQKLPGEKQSEFEQRQQRLKQQIEKLEQKTLSEAPWQLKGEVDATRRPQNSLLEEVVDFDLTSRPPPIITEQTTVTLEELIKRRIKDKAWDDVVKKEKPVDDQLSFRKTEVLDHAKSKLSLAQVYEAEYLKQKQAQSGEVQEEKEPESHTEIRDAMSKLFAKLDALCHYHYTPKAPQAEVKIVSNTPAISMEEVAPVATSDAALLAPEEVKKKRRGELMSKEERTATDKNRERRKKKKHQRQKGKVEKVTEHRNTEKGAVSDDKSLKTSKAFFQQLTDDSRSMIKKRNVKNKGQ</sequence>
<gene>
    <name evidence="9" type="ORF">B5V51_5720</name>
</gene>
<feature type="region of interest" description="Disordered" evidence="8">
    <location>
        <begin position="106"/>
        <end position="166"/>
    </location>
</feature>
<evidence type="ECO:0000256" key="2">
    <source>
        <dbReference type="ARBA" id="ARBA00022517"/>
    </source>
</evidence>
<feature type="compositionally biased region" description="Basic and acidic residues" evidence="8">
    <location>
        <begin position="508"/>
        <end position="531"/>
    </location>
</feature>
<keyword evidence="3 7" id="KW-0698">rRNA processing</keyword>
<feature type="compositionally biased region" description="Acidic residues" evidence="8">
    <location>
        <begin position="242"/>
        <end position="262"/>
    </location>
</feature>
<feature type="compositionally biased region" description="Basic and acidic residues" evidence="8">
    <location>
        <begin position="305"/>
        <end position="316"/>
    </location>
</feature>
<feature type="compositionally biased region" description="Basic and acidic residues" evidence="8">
    <location>
        <begin position="441"/>
        <end position="452"/>
    </location>
</feature>
<feature type="compositionally biased region" description="Acidic residues" evidence="8">
    <location>
        <begin position="284"/>
        <end position="293"/>
    </location>
</feature>
<feature type="compositionally biased region" description="Basic residues" evidence="8">
    <location>
        <begin position="146"/>
        <end position="159"/>
    </location>
</feature>
<accession>A0A2A4J954</accession>
<feature type="region of interest" description="Disordered" evidence="8">
    <location>
        <begin position="495"/>
        <end position="594"/>
    </location>
</feature>
<evidence type="ECO:0000256" key="6">
    <source>
        <dbReference type="ARBA" id="ARBA00029455"/>
    </source>
</evidence>
<keyword evidence="4 7" id="KW-0539">Nucleus</keyword>
<evidence type="ECO:0000256" key="7">
    <source>
        <dbReference type="PIRNR" id="PIRNR017300"/>
    </source>
</evidence>
<comment type="caution">
    <text evidence="9">The sequence shown here is derived from an EMBL/GenBank/DDBJ whole genome shotgun (WGS) entry which is preliminary data.</text>
</comment>
<reference evidence="9" key="1">
    <citation type="submission" date="2017-09" db="EMBL/GenBank/DDBJ databases">
        <title>Contemporary evolution of a Lepidopteran species, Heliothis virescens, in response to modern agricultural practices.</title>
        <authorList>
            <person name="Fritz M.L."/>
            <person name="Deyonke A.M."/>
            <person name="Papanicolaou A."/>
            <person name="Micinski S."/>
            <person name="Westbrook J."/>
            <person name="Gould F."/>
        </authorList>
    </citation>
    <scope>NUCLEOTIDE SEQUENCE [LARGE SCALE GENOMIC DNA]</scope>
    <source>
        <strain evidence="9">HvINT-</strain>
        <tissue evidence="9">Whole body</tissue>
    </source>
</reference>
<evidence type="ECO:0000256" key="5">
    <source>
        <dbReference type="ARBA" id="ARBA00023274"/>
    </source>
</evidence>
<dbReference type="PIRSF" id="PIRSF017300">
    <property type="entry name" value="snoRNP_Mpp10"/>
    <property type="match status" value="1"/>
</dbReference>
<keyword evidence="2 7" id="KW-0690">Ribosome biogenesis</keyword>
<comment type="subcellular location">
    <subcellularLocation>
        <location evidence="1 7">Nucleus</location>
        <location evidence="1 7">Nucleolus</location>
    </subcellularLocation>
</comment>
<organism evidence="9">
    <name type="scientific">Heliothis virescens</name>
    <name type="common">Tobacco budworm moth</name>
    <dbReference type="NCBI Taxonomy" id="7102"/>
    <lineage>
        <taxon>Eukaryota</taxon>
        <taxon>Metazoa</taxon>
        <taxon>Ecdysozoa</taxon>
        <taxon>Arthropoda</taxon>
        <taxon>Hexapoda</taxon>
        <taxon>Insecta</taxon>
        <taxon>Pterygota</taxon>
        <taxon>Neoptera</taxon>
        <taxon>Endopterygota</taxon>
        <taxon>Lepidoptera</taxon>
        <taxon>Glossata</taxon>
        <taxon>Ditrysia</taxon>
        <taxon>Noctuoidea</taxon>
        <taxon>Noctuidae</taxon>
        <taxon>Heliothinae</taxon>
        <taxon>Heliothis</taxon>
    </lineage>
</organism>
<feature type="region of interest" description="Disordered" evidence="8">
    <location>
        <begin position="180"/>
        <end position="316"/>
    </location>
</feature>
<dbReference type="AlphaFoldDB" id="A0A2A4J954"/>
<evidence type="ECO:0000256" key="3">
    <source>
        <dbReference type="ARBA" id="ARBA00022552"/>
    </source>
</evidence>
<evidence type="ECO:0000313" key="9">
    <source>
        <dbReference type="EMBL" id="PCG67990.1"/>
    </source>
</evidence>
<feature type="compositionally biased region" description="Basic residues" evidence="8">
    <location>
        <begin position="583"/>
        <end position="594"/>
    </location>
</feature>
<feature type="compositionally biased region" description="Basic and acidic residues" evidence="8">
    <location>
        <begin position="180"/>
        <end position="192"/>
    </location>
</feature>
<dbReference type="EMBL" id="NWSH01002557">
    <property type="protein sequence ID" value="PCG67990.1"/>
    <property type="molecule type" value="Genomic_DNA"/>
</dbReference>
<feature type="compositionally biased region" description="Basic residues" evidence="8">
    <location>
        <begin position="532"/>
        <end position="543"/>
    </location>
</feature>